<dbReference type="AlphaFoldDB" id="A0A2W5Z4Z4"/>
<sequence>MPLPRDLDLTPHGGLDSTIRDLFAQRASEIAAVDEEALPDLIAAAGATLANGDEDNLARVAAGLLWMALRHRQLGASDLEVHALLRRWADILVQDTGGESE</sequence>
<evidence type="ECO:0000313" key="2">
    <source>
        <dbReference type="Proteomes" id="UP000248724"/>
    </source>
</evidence>
<organism evidence="1 2">
    <name type="scientific">Candidatus Aeolococcus gillhamiae</name>
    <dbReference type="NCBI Taxonomy" id="3127015"/>
    <lineage>
        <taxon>Bacteria</taxon>
        <taxon>Bacillati</taxon>
        <taxon>Candidatus Dormiibacterota</taxon>
        <taxon>Candidatus Dormibacteria</taxon>
        <taxon>Candidatus Aeolococcales</taxon>
        <taxon>Candidatus Aeolococcaceae</taxon>
        <taxon>Candidatus Aeolococcus</taxon>
    </lineage>
</organism>
<dbReference type="EMBL" id="QHBU01000153">
    <property type="protein sequence ID" value="PZR80382.1"/>
    <property type="molecule type" value="Genomic_DNA"/>
</dbReference>
<dbReference type="Proteomes" id="UP000248724">
    <property type="component" value="Unassembled WGS sequence"/>
</dbReference>
<evidence type="ECO:0000313" key="1">
    <source>
        <dbReference type="EMBL" id="PZR80382.1"/>
    </source>
</evidence>
<accession>A0A2W5Z4Z4</accession>
<protein>
    <submittedName>
        <fullName evidence="1">Uncharacterized protein</fullName>
    </submittedName>
</protein>
<reference evidence="1 2" key="1">
    <citation type="journal article" date="2017" name="Nature">
        <title>Atmospheric trace gases support primary production in Antarctic desert surface soil.</title>
        <authorList>
            <person name="Ji M."/>
            <person name="Greening C."/>
            <person name="Vanwonterghem I."/>
            <person name="Carere C.R."/>
            <person name="Bay S.K."/>
            <person name="Steen J.A."/>
            <person name="Montgomery K."/>
            <person name="Lines T."/>
            <person name="Beardall J."/>
            <person name="van Dorst J."/>
            <person name="Snape I."/>
            <person name="Stott M.B."/>
            <person name="Hugenholtz P."/>
            <person name="Ferrari B.C."/>
        </authorList>
    </citation>
    <scope>NUCLEOTIDE SEQUENCE [LARGE SCALE GENOMIC DNA]</scope>
    <source>
        <strain evidence="1">RRmetagenome_bin12</strain>
    </source>
</reference>
<name>A0A2W5Z4Z4_9BACT</name>
<gene>
    <name evidence="1" type="ORF">DLM65_08065</name>
</gene>
<proteinExistence type="predicted"/>
<comment type="caution">
    <text evidence="1">The sequence shown here is derived from an EMBL/GenBank/DDBJ whole genome shotgun (WGS) entry which is preliminary data.</text>
</comment>